<sequence length="75" mass="8577">MEGVWLLKKVLGFCILHPLASAGRAAELLKRELLKHVALFRRKVFLALLTQLSRMWHEGAEVVSQKNTDLPHFTL</sequence>
<keyword evidence="1" id="KW-0732">Signal</keyword>
<dbReference type="EMBL" id="GIFC01001298">
    <property type="protein sequence ID" value="MXU83381.1"/>
    <property type="molecule type" value="Transcribed_RNA"/>
</dbReference>
<evidence type="ECO:0000256" key="1">
    <source>
        <dbReference type="SAM" id="SignalP"/>
    </source>
</evidence>
<reference evidence="2" key="1">
    <citation type="submission" date="2019-12" db="EMBL/GenBank/DDBJ databases">
        <title>An insight into the sialome of adult female Ixodes ricinus ticks feeding for 6 days.</title>
        <authorList>
            <person name="Perner J."/>
            <person name="Ribeiro J.M.C."/>
        </authorList>
    </citation>
    <scope>NUCLEOTIDE SEQUENCE</scope>
    <source>
        <strain evidence="2">Semi-engorged</strain>
        <tissue evidence="2">Salivary glands</tissue>
    </source>
</reference>
<accession>A0A6B0TZJ1</accession>
<evidence type="ECO:0000313" key="2">
    <source>
        <dbReference type="EMBL" id="MXU83381.1"/>
    </source>
</evidence>
<organism evidence="2">
    <name type="scientific">Ixodes ricinus</name>
    <name type="common">Common tick</name>
    <name type="synonym">Acarus ricinus</name>
    <dbReference type="NCBI Taxonomy" id="34613"/>
    <lineage>
        <taxon>Eukaryota</taxon>
        <taxon>Metazoa</taxon>
        <taxon>Ecdysozoa</taxon>
        <taxon>Arthropoda</taxon>
        <taxon>Chelicerata</taxon>
        <taxon>Arachnida</taxon>
        <taxon>Acari</taxon>
        <taxon>Parasitiformes</taxon>
        <taxon>Ixodida</taxon>
        <taxon>Ixodoidea</taxon>
        <taxon>Ixodidae</taxon>
        <taxon>Ixodinae</taxon>
        <taxon>Ixodes</taxon>
    </lineage>
</organism>
<feature type="chain" id="PRO_5025580880" evidence="1">
    <location>
        <begin position="23"/>
        <end position="75"/>
    </location>
</feature>
<name>A0A6B0TZJ1_IXORI</name>
<dbReference type="AlphaFoldDB" id="A0A6B0TZJ1"/>
<feature type="signal peptide" evidence="1">
    <location>
        <begin position="1"/>
        <end position="22"/>
    </location>
</feature>
<proteinExistence type="predicted"/>
<protein>
    <submittedName>
        <fullName evidence="2">Putative secreted protein</fullName>
    </submittedName>
</protein>